<dbReference type="Gene3D" id="1.10.3090.10">
    <property type="entry name" value="cca-adding enzyme, domain 2"/>
    <property type="match status" value="1"/>
</dbReference>
<proteinExistence type="inferred from homology"/>
<dbReference type="CDD" id="cd05398">
    <property type="entry name" value="NT_ClassII-CCAase"/>
    <property type="match status" value="1"/>
</dbReference>
<evidence type="ECO:0000256" key="3">
    <source>
        <dbReference type="ARBA" id="ARBA00022741"/>
    </source>
</evidence>
<comment type="catalytic activity">
    <reaction evidence="7">
        <text>RNA(n) + ATP = RNA(n)-3'-adenine ribonucleotide + diphosphate</text>
        <dbReference type="Rhea" id="RHEA:11332"/>
        <dbReference type="Rhea" id="RHEA-COMP:14527"/>
        <dbReference type="Rhea" id="RHEA-COMP:17347"/>
        <dbReference type="ChEBI" id="CHEBI:30616"/>
        <dbReference type="ChEBI" id="CHEBI:33019"/>
        <dbReference type="ChEBI" id="CHEBI:140395"/>
        <dbReference type="ChEBI" id="CHEBI:173115"/>
        <dbReference type="EC" id="2.7.7.19"/>
    </reaction>
</comment>
<comment type="function">
    <text evidence="7">Adds poly(A) tail to the 3' end of many RNAs, which usually targets these RNAs for decay. Plays a significant role in the global control of gene expression, through influencing the rate of transcript degradation, and in the general RNA quality control.</text>
</comment>
<feature type="active site" evidence="7">
    <location>
        <position position="133"/>
    </location>
</feature>
<evidence type="ECO:0000256" key="7">
    <source>
        <dbReference type="HAMAP-Rule" id="MF_00957"/>
    </source>
</evidence>
<dbReference type="NCBIfam" id="TIGR01942">
    <property type="entry name" value="pcnB"/>
    <property type="match status" value="1"/>
</dbReference>
<accession>A0A937I8B6</accession>
<evidence type="ECO:0000256" key="2">
    <source>
        <dbReference type="ARBA" id="ARBA00022679"/>
    </source>
</evidence>
<evidence type="ECO:0000259" key="10">
    <source>
        <dbReference type="Pfam" id="PF12626"/>
    </source>
</evidence>
<evidence type="ECO:0000256" key="5">
    <source>
        <dbReference type="ARBA" id="ARBA00022884"/>
    </source>
</evidence>
<dbReference type="Pfam" id="PF12627">
    <property type="entry name" value="PolyA_pol_RNAbd"/>
    <property type="match status" value="1"/>
</dbReference>
<organism evidence="12 13">
    <name type="scientific">SAR86 cluster bacterium</name>
    <dbReference type="NCBI Taxonomy" id="2030880"/>
    <lineage>
        <taxon>Bacteria</taxon>
        <taxon>Pseudomonadati</taxon>
        <taxon>Pseudomonadota</taxon>
        <taxon>Gammaproteobacteria</taxon>
        <taxon>SAR86 cluster</taxon>
    </lineage>
</organism>
<feature type="domain" description="Poly A polymerase head" evidence="9">
    <location>
        <begin position="36"/>
        <end position="164"/>
    </location>
</feature>
<feature type="domain" description="tRNA nucleotidyltransferase/poly(A) polymerase RNA and SrmB- binding" evidence="11">
    <location>
        <begin position="191"/>
        <end position="251"/>
    </location>
</feature>
<name>A0A937I8B6_9GAMM</name>
<dbReference type="Pfam" id="PF12626">
    <property type="entry name" value="PolyA_pol_arg_C"/>
    <property type="match status" value="1"/>
</dbReference>
<dbReference type="PANTHER" id="PTHR43051:SF1">
    <property type="entry name" value="POLYNUCLEOTIDE ADENYLYLTRANSFERASE FAMILY PROTEIN"/>
    <property type="match status" value="1"/>
</dbReference>
<evidence type="ECO:0000256" key="6">
    <source>
        <dbReference type="ARBA" id="ARBA00023163"/>
    </source>
</evidence>
<dbReference type="GO" id="GO:0005524">
    <property type="term" value="F:ATP binding"/>
    <property type="evidence" value="ECO:0007669"/>
    <property type="project" value="UniProtKB-UniRule"/>
</dbReference>
<dbReference type="GO" id="GO:1990817">
    <property type="term" value="F:poly(A) RNA polymerase activity"/>
    <property type="evidence" value="ECO:0007669"/>
    <property type="project" value="UniProtKB-UniRule"/>
</dbReference>
<evidence type="ECO:0000256" key="4">
    <source>
        <dbReference type="ARBA" id="ARBA00022840"/>
    </source>
</evidence>
<evidence type="ECO:0000256" key="1">
    <source>
        <dbReference type="ARBA" id="ARBA00022664"/>
    </source>
</evidence>
<evidence type="ECO:0000259" key="11">
    <source>
        <dbReference type="Pfam" id="PF12627"/>
    </source>
</evidence>
<evidence type="ECO:0000313" key="12">
    <source>
        <dbReference type="EMBL" id="MBL6819885.1"/>
    </source>
</evidence>
<dbReference type="EMBL" id="JADHQA010000003">
    <property type="protein sequence ID" value="MBL6819885.1"/>
    <property type="molecule type" value="Genomic_DNA"/>
</dbReference>
<keyword evidence="12" id="KW-0548">Nucleotidyltransferase</keyword>
<dbReference type="GO" id="GO:0006397">
    <property type="term" value="P:mRNA processing"/>
    <property type="evidence" value="ECO:0007669"/>
    <property type="project" value="UniProtKB-KW"/>
</dbReference>
<dbReference type="EC" id="2.7.7.19" evidence="7"/>
<dbReference type="SUPFAM" id="SSF81301">
    <property type="entry name" value="Nucleotidyltransferase"/>
    <property type="match status" value="1"/>
</dbReference>
<feature type="active site" evidence="7">
    <location>
        <position position="54"/>
    </location>
</feature>
<dbReference type="InterPro" id="IPR002646">
    <property type="entry name" value="PolA_pol_head_dom"/>
</dbReference>
<feature type="active site" evidence="7">
    <location>
        <position position="56"/>
    </location>
</feature>
<dbReference type="InterPro" id="IPR025866">
    <property type="entry name" value="PolyA_pol_arg_C_dom"/>
</dbReference>
<evidence type="ECO:0000256" key="8">
    <source>
        <dbReference type="RuleBase" id="RU003953"/>
    </source>
</evidence>
<dbReference type="SUPFAM" id="SSF81891">
    <property type="entry name" value="Poly A polymerase C-terminal region-like"/>
    <property type="match status" value="1"/>
</dbReference>
<keyword evidence="4 7" id="KW-0067">ATP-binding</keyword>
<evidence type="ECO:0000313" key="13">
    <source>
        <dbReference type="Proteomes" id="UP000704935"/>
    </source>
</evidence>
<dbReference type="InterPro" id="IPR043519">
    <property type="entry name" value="NT_sf"/>
</dbReference>
<dbReference type="HAMAP" id="MF_00957">
    <property type="entry name" value="PolyA_pol"/>
    <property type="match status" value="1"/>
</dbReference>
<feature type="domain" description="Polymerase A arginine-rich C-terminal" evidence="10">
    <location>
        <begin position="308"/>
        <end position="402"/>
    </location>
</feature>
<dbReference type="GO" id="GO:0043633">
    <property type="term" value="P:polyadenylation-dependent RNA catabolic process"/>
    <property type="evidence" value="ECO:0007669"/>
    <property type="project" value="InterPro"/>
</dbReference>
<keyword evidence="6 7" id="KW-0804">Transcription</keyword>
<evidence type="ECO:0000259" key="9">
    <source>
        <dbReference type="Pfam" id="PF01743"/>
    </source>
</evidence>
<keyword evidence="2 7" id="KW-0808">Transferase</keyword>
<keyword evidence="3 7" id="KW-0547">Nucleotide-binding</keyword>
<dbReference type="InterPro" id="IPR032828">
    <property type="entry name" value="PolyA_RNA-bd"/>
</dbReference>
<comment type="similarity">
    <text evidence="7 8">Belongs to the tRNA nucleotidyltransferase/poly(A) polymerase family.</text>
</comment>
<keyword evidence="1 7" id="KW-0507">mRNA processing</keyword>
<dbReference type="Pfam" id="PF01743">
    <property type="entry name" value="PolyA_pol"/>
    <property type="match status" value="1"/>
</dbReference>
<dbReference type="PANTHER" id="PTHR43051">
    <property type="entry name" value="POLYNUCLEOTIDE ADENYLYLTRANSFERASE FAMILY PROTEIN"/>
    <property type="match status" value="1"/>
</dbReference>
<comment type="caution">
    <text evidence="12">The sequence shown here is derived from an EMBL/GenBank/DDBJ whole genome shotgun (WGS) entry which is preliminary data.</text>
</comment>
<dbReference type="Gene3D" id="3.30.460.10">
    <property type="entry name" value="Beta Polymerase, domain 2"/>
    <property type="match status" value="1"/>
</dbReference>
<reference evidence="12" key="1">
    <citation type="submission" date="2020-10" db="EMBL/GenBank/DDBJ databases">
        <title>Microbiome of the Black Sea water column analyzed by genome centric metagenomics.</title>
        <authorList>
            <person name="Cabello-Yeves P.J."/>
            <person name="Callieri C."/>
            <person name="Picazo A."/>
            <person name="Mehrshad M."/>
            <person name="Haro-Moreno J.M."/>
            <person name="Roda-Garcia J."/>
            <person name="Dzembekova N."/>
            <person name="Slabakova V."/>
            <person name="Slabakova N."/>
            <person name="Moncheva S."/>
            <person name="Rodriguez-Valera F."/>
        </authorList>
    </citation>
    <scope>NUCLEOTIDE SEQUENCE</scope>
    <source>
        <strain evidence="12">BS307-5m-G47</strain>
    </source>
</reference>
<dbReference type="AlphaFoldDB" id="A0A937I8B6"/>
<sequence>MTPQIYSEKRFGVNSDQLSINALSIIEKLQKNGFDAYIVGGGIRDLIKGLQPKDFDIATNCQPNEIRKLFKNSRIIGRRFQLVHITFPNEIVETTTFRSGKDKNDDSMQINDGGRILRDNVWGTQEEDVFRRDFTINSIYYDPFSKEIIDYTAGIKDLKSRVIRFIGDPEQRIKEDPVRILRAIRFAAKLNFKIEKRALPAIKKYKTQIADMPPSRVYEEIAKLFLLGNSENSFNLLKELGILQILFPHTDLAKEKYDTFFTNAFRDTDERYKQNKKLNPGFLFATLLWPKVFEESEIETKINFRKFYQTSANVIRRQQSIAAIPRRFTSFIKDVWMYQIRFNKVGKKSINFAQSLRFRAAYDFLLIRKQLEPELEDSINWWTEFKTANYDKKIKLLKSKRKR</sequence>
<keyword evidence="5 7" id="KW-0694">RNA-binding</keyword>
<protein>
    <recommendedName>
        <fullName evidence="7">Poly(A) polymerase I</fullName>
        <shortName evidence="7">PAP I</shortName>
        <ecNumber evidence="7">2.7.7.19</ecNumber>
    </recommendedName>
</protein>
<gene>
    <name evidence="7 12" type="primary">pcnB</name>
    <name evidence="12" type="ORF">ISQ61_01410</name>
</gene>
<dbReference type="InterPro" id="IPR010206">
    <property type="entry name" value="PolA_pol_I"/>
</dbReference>
<dbReference type="GO" id="GO:0003723">
    <property type="term" value="F:RNA binding"/>
    <property type="evidence" value="ECO:0007669"/>
    <property type="project" value="UniProtKB-UniRule"/>
</dbReference>
<dbReference type="InterPro" id="IPR052191">
    <property type="entry name" value="tRNA_ntf/polyA_polymerase_I"/>
</dbReference>
<dbReference type="Proteomes" id="UP000704935">
    <property type="component" value="Unassembled WGS sequence"/>
</dbReference>